<evidence type="ECO:0000256" key="1">
    <source>
        <dbReference type="ARBA" id="ARBA00023015"/>
    </source>
</evidence>
<dbReference type="PANTHER" id="PTHR30055:SF234">
    <property type="entry name" value="HTH-TYPE TRANSCRIPTIONAL REGULATOR BETI"/>
    <property type="match status" value="1"/>
</dbReference>
<feature type="DNA-binding region" description="H-T-H motif" evidence="4">
    <location>
        <begin position="33"/>
        <end position="52"/>
    </location>
</feature>
<dbReference type="InterPro" id="IPR009057">
    <property type="entry name" value="Homeodomain-like_sf"/>
</dbReference>
<dbReference type="SUPFAM" id="SSF46689">
    <property type="entry name" value="Homeodomain-like"/>
    <property type="match status" value="1"/>
</dbReference>
<feature type="domain" description="HTH tetR-type" evidence="5">
    <location>
        <begin position="10"/>
        <end position="70"/>
    </location>
</feature>
<proteinExistence type="predicted"/>
<keyword evidence="3" id="KW-0804">Transcription</keyword>
<reference evidence="6 7" key="1">
    <citation type="submission" date="2018-03" db="EMBL/GenBank/DDBJ databases">
        <title>Cross-interface Injection: A General Nanoliter Liquid Handling Method Applied to Single Cells Genome Amplification Automated Nanoliter Liquid Handling Applied to Single Cell Multiple Displacement Amplification.</title>
        <authorList>
            <person name="Yun J."/>
            <person name="Xu P."/>
            <person name="Xu J."/>
            <person name="Dai X."/>
            <person name="Wang Y."/>
            <person name="Zheng X."/>
            <person name="Cao C."/>
            <person name="Yi Q."/>
            <person name="Zhu Y."/>
            <person name="Wang L."/>
            <person name="Dong Z."/>
            <person name="Huang Y."/>
            <person name="Huang L."/>
            <person name="Du W."/>
        </authorList>
    </citation>
    <scope>NUCLEOTIDE SEQUENCE [LARGE SCALE GENOMIC DNA]</scope>
    <source>
        <strain evidence="6 7">A12-4</strain>
    </source>
</reference>
<dbReference type="PROSITE" id="PS01081">
    <property type="entry name" value="HTH_TETR_1"/>
    <property type="match status" value="1"/>
</dbReference>
<evidence type="ECO:0000256" key="2">
    <source>
        <dbReference type="ARBA" id="ARBA00023125"/>
    </source>
</evidence>
<keyword evidence="2 4" id="KW-0238">DNA-binding</keyword>
<dbReference type="GO" id="GO:0003700">
    <property type="term" value="F:DNA-binding transcription factor activity"/>
    <property type="evidence" value="ECO:0007669"/>
    <property type="project" value="TreeGrafter"/>
</dbReference>
<evidence type="ECO:0000313" key="7">
    <source>
        <dbReference type="Proteomes" id="UP000242087"/>
    </source>
</evidence>
<dbReference type="Proteomes" id="UP000242087">
    <property type="component" value="Unassembled WGS sequence"/>
</dbReference>
<dbReference type="PRINTS" id="PR00455">
    <property type="entry name" value="HTHTETR"/>
</dbReference>
<gene>
    <name evidence="6" type="ORF">C9927_04800</name>
</gene>
<dbReference type="Pfam" id="PF00440">
    <property type="entry name" value="TetR_N"/>
    <property type="match status" value="1"/>
</dbReference>
<evidence type="ECO:0000259" key="5">
    <source>
        <dbReference type="PROSITE" id="PS50977"/>
    </source>
</evidence>
<accession>A0A2T4D2H9</accession>
<dbReference type="InterPro" id="IPR001647">
    <property type="entry name" value="HTH_TetR"/>
</dbReference>
<evidence type="ECO:0000256" key="3">
    <source>
        <dbReference type="ARBA" id="ARBA00023163"/>
    </source>
</evidence>
<dbReference type="InterPro" id="IPR050109">
    <property type="entry name" value="HTH-type_TetR-like_transc_reg"/>
</dbReference>
<comment type="caution">
    <text evidence="6">The sequence shown here is derived from an EMBL/GenBank/DDBJ whole genome shotgun (WGS) entry which is preliminary data.</text>
</comment>
<name>A0A2T4D2H9_9GAMM</name>
<keyword evidence="1" id="KW-0805">Transcription regulation</keyword>
<dbReference type="AlphaFoldDB" id="A0A2T4D2H9"/>
<feature type="non-terminal residue" evidence="6">
    <location>
        <position position="86"/>
    </location>
</feature>
<protein>
    <submittedName>
        <fullName evidence="6">TetR/AcrR family transcriptional regulator</fullName>
    </submittedName>
</protein>
<dbReference type="InterPro" id="IPR023772">
    <property type="entry name" value="DNA-bd_HTH_TetR-type_CS"/>
</dbReference>
<dbReference type="PROSITE" id="PS50977">
    <property type="entry name" value="HTH_TETR_2"/>
    <property type="match status" value="1"/>
</dbReference>
<organism evidence="6 7">
    <name type="scientific">Pseudidiomarina aestuarii</name>
    <dbReference type="NCBI Taxonomy" id="624146"/>
    <lineage>
        <taxon>Bacteria</taxon>
        <taxon>Pseudomonadati</taxon>
        <taxon>Pseudomonadota</taxon>
        <taxon>Gammaproteobacteria</taxon>
        <taxon>Alteromonadales</taxon>
        <taxon>Idiomarinaceae</taxon>
        <taxon>Pseudidiomarina</taxon>
    </lineage>
</organism>
<dbReference type="PANTHER" id="PTHR30055">
    <property type="entry name" value="HTH-TYPE TRANSCRIPTIONAL REGULATOR RUTR"/>
    <property type="match status" value="1"/>
</dbReference>
<dbReference type="GO" id="GO:0000976">
    <property type="term" value="F:transcription cis-regulatory region binding"/>
    <property type="evidence" value="ECO:0007669"/>
    <property type="project" value="TreeGrafter"/>
</dbReference>
<evidence type="ECO:0000256" key="4">
    <source>
        <dbReference type="PROSITE-ProRule" id="PRU00335"/>
    </source>
</evidence>
<dbReference type="Gene3D" id="1.10.357.10">
    <property type="entry name" value="Tetracycline Repressor, domain 2"/>
    <property type="match status" value="1"/>
</dbReference>
<evidence type="ECO:0000313" key="6">
    <source>
        <dbReference type="EMBL" id="PTB88021.1"/>
    </source>
</evidence>
<sequence>MPKLAAEELTKRKQHILDAAARCFSKRGYYHATMRDVLAEAKLSSGAVYHYFPSKEAILAALAQADSEAVTARIRSNDVRADLKKL</sequence>
<dbReference type="EMBL" id="PYVF01000127">
    <property type="protein sequence ID" value="PTB88021.1"/>
    <property type="molecule type" value="Genomic_DNA"/>
</dbReference>